<evidence type="ECO:0000259" key="1">
    <source>
        <dbReference type="Pfam" id="PF06544"/>
    </source>
</evidence>
<dbReference type="EMBL" id="JARKIE010000033">
    <property type="protein sequence ID" value="KAJ7696721.1"/>
    <property type="molecule type" value="Genomic_DNA"/>
</dbReference>
<gene>
    <name evidence="2" type="ORF">B0H17DRAFT_929133</name>
</gene>
<dbReference type="CDD" id="cd24163">
    <property type="entry name" value="RWDD2_C"/>
    <property type="match status" value="1"/>
</dbReference>
<dbReference type="Proteomes" id="UP001221757">
    <property type="component" value="Unassembled WGS sequence"/>
</dbReference>
<proteinExistence type="predicted"/>
<name>A0AAD7GIN5_MYCRO</name>
<protein>
    <recommendedName>
        <fullName evidence="1">Small nuclear ribonucleoprotein Prp3 C-terminal domain-containing protein</fullName>
    </recommendedName>
</protein>
<dbReference type="InterPro" id="IPR010541">
    <property type="entry name" value="Prp3_C"/>
</dbReference>
<feature type="domain" description="Small nuclear ribonucleoprotein Prp3 C-terminal" evidence="1">
    <location>
        <begin position="161"/>
        <end position="219"/>
    </location>
</feature>
<dbReference type="InterPro" id="IPR017359">
    <property type="entry name" value="Phi-like"/>
</dbReference>
<sequence length="274" mass="30724">QLASTRMDASRLEELQLIQFTLLPEEVLTFLDEELQDPPVWSRLLRDYAEGTLDSNSSFPPTPPHIHIKPQHSTIWLEVLFPTPDNPTPSVSVKGENVSRGEQDRWQDVVREKLDEIAASDFPVYQLLCLHLLPLLHEQTQMPAAPADEPPDVPGARFHALFTSHHLVSPKKRRALQQWSGALGVAGFAKVGHPGVIYVQGAQPSVEEFVANVKGMQWLALRLRFVELLSGEGEAQAQGWAEYEKVGEAVEAMRQLGREDWIVEMGIRESGNFL</sequence>
<comment type="caution">
    <text evidence="2">The sequence shown here is derived from an EMBL/GenBank/DDBJ whole genome shotgun (WGS) entry which is preliminary data.</text>
</comment>
<accession>A0AAD7GIN5</accession>
<dbReference type="PANTHER" id="PTHR15955">
    <property type="entry name" value="RWD DOMAIN CONTAINING PROTEIN 2"/>
    <property type="match status" value="1"/>
</dbReference>
<organism evidence="2 3">
    <name type="scientific">Mycena rosella</name>
    <name type="common">Pink bonnet</name>
    <name type="synonym">Agaricus rosellus</name>
    <dbReference type="NCBI Taxonomy" id="1033263"/>
    <lineage>
        <taxon>Eukaryota</taxon>
        <taxon>Fungi</taxon>
        <taxon>Dikarya</taxon>
        <taxon>Basidiomycota</taxon>
        <taxon>Agaricomycotina</taxon>
        <taxon>Agaricomycetes</taxon>
        <taxon>Agaricomycetidae</taxon>
        <taxon>Agaricales</taxon>
        <taxon>Marasmiineae</taxon>
        <taxon>Mycenaceae</taxon>
        <taxon>Mycena</taxon>
    </lineage>
</organism>
<dbReference type="Pfam" id="PF06544">
    <property type="entry name" value="Prp3_C"/>
    <property type="match status" value="1"/>
</dbReference>
<keyword evidence="3" id="KW-1185">Reference proteome</keyword>
<evidence type="ECO:0000313" key="3">
    <source>
        <dbReference type="Proteomes" id="UP001221757"/>
    </source>
</evidence>
<reference evidence="2" key="1">
    <citation type="submission" date="2023-03" db="EMBL/GenBank/DDBJ databases">
        <title>Massive genome expansion in bonnet fungi (Mycena s.s.) driven by repeated elements and novel gene families across ecological guilds.</title>
        <authorList>
            <consortium name="Lawrence Berkeley National Laboratory"/>
            <person name="Harder C.B."/>
            <person name="Miyauchi S."/>
            <person name="Viragh M."/>
            <person name="Kuo A."/>
            <person name="Thoen E."/>
            <person name="Andreopoulos B."/>
            <person name="Lu D."/>
            <person name="Skrede I."/>
            <person name="Drula E."/>
            <person name="Henrissat B."/>
            <person name="Morin E."/>
            <person name="Kohler A."/>
            <person name="Barry K."/>
            <person name="LaButti K."/>
            <person name="Morin E."/>
            <person name="Salamov A."/>
            <person name="Lipzen A."/>
            <person name="Mereny Z."/>
            <person name="Hegedus B."/>
            <person name="Baldrian P."/>
            <person name="Stursova M."/>
            <person name="Weitz H."/>
            <person name="Taylor A."/>
            <person name="Grigoriev I.V."/>
            <person name="Nagy L.G."/>
            <person name="Martin F."/>
            <person name="Kauserud H."/>
        </authorList>
    </citation>
    <scope>NUCLEOTIDE SEQUENCE</scope>
    <source>
        <strain evidence="2">CBHHK067</strain>
    </source>
</reference>
<evidence type="ECO:0000313" key="2">
    <source>
        <dbReference type="EMBL" id="KAJ7696721.1"/>
    </source>
</evidence>
<dbReference type="InterPro" id="IPR059181">
    <property type="entry name" value="RWDD2A-B_C"/>
</dbReference>
<feature type="non-terminal residue" evidence="2">
    <location>
        <position position="274"/>
    </location>
</feature>
<dbReference type="AlphaFoldDB" id="A0AAD7GIN5"/>
<dbReference type="PANTHER" id="PTHR15955:SF8">
    <property type="entry name" value="RWD DOMAIN-CONTAINING PROTEIN 2B-RELATED"/>
    <property type="match status" value="1"/>
</dbReference>